<dbReference type="Gene3D" id="2.160.20.80">
    <property type="entry name" value="E3 ubiquitin-protein ligase SopA"/>
    <property type="match status" value="1"/>
</dbReference>
<evidence type="ECO:0000313" key="2">
    <source>
        <dbReference type="Proteomes" id="UP000664132"/>
    </source>
</evidence>
<accession>A0A8H7TAJ1</accession>
<protein>
    <submittedName>
        <fullName evidence="1">Uncharacterized protein</fullName>
    </submittedName>
</protein>
<dbReference type="InterPro" id="IPR001646">
    <property type="entry name" value="5peptide_repeat"/>
</dbReference>
<dbReference type="AlphaFoldDB" id="A0A8H7TAJ1"/>
<reference evidence="1" key="1">
    <citation type="submission" date="2021-02" db="EMBL/GenBank/DDBJ databases">
        <title>Genome sequence Cadophora malorum strain M34.</title>
        <authorList>
            <person name="Stefanovic E."/>
            <person name="Vu D."/>
            <person name="Scully C."/>
            <person name="Dijksterhuis J."/>
            <person name="Roader J."/>
            <person name="Houbraken J."/>
        </authorList>
    </citation>
    <scope>NUCLEOTIDE SEQUENCE</scope>
    <source>
        <strain evidence="1">M34</strain>
    </source>
</reference>
<dbReference type="SUPFAM" id="SSF141571">
    <property type="entry name" value="Pentapeptide repeat-like"/>
    <property type="match status" value="1"/>
</dbReference>
<gene>
    <name evidence="1" type="ORF">IFR04_010553</name>
</gene>
<name>A0A8H7TAJ1_9HELO</name>
<dbReference type="Proteomes" id="UP000664132">
    <property type="component" value="Unassembled WGS sequence"/>
</dbReference>
<dbReference type="OrthoDB" id="3561022at2759"/>
<organism evidence="1 2">
    <name type="scientific">Cadophora malorum</name>
    <dbReference type="NCBI Taxonomy" id="108018"/>
    <lineage>
        <taxon>Eukaryota</taxon>
        <taxon>Fungi</taxon>
        <taxon>Dikarya</taxon>
        <taxon>Ascomycota</taxon>
        <taxon>Pezizomycotina</taxon>
        <taxon>Leotiomycetes</taxon>
        <taxon>Helotiales</taxon>
        <taxon>Ploettnerulaceae</taxon>
        <taxon>Cadophora</taxon>
    </lineage>
</organism>
<evidence type="ECO:0000313" key="1">
    <source>
        <dbReference type="EMBL" id="KAG4416334.1"/>
    </source>
</evidence>
<sequence length="281" mass="31811">MENEISSTTLTGPNLIFRRTTFLDTTLSKLTITTSNLTSCNLSNAQITSSTIKNCTLSNCNITNSTFVDCKVTNSTLHESPFVKSKLSGWQVTTSVLTLRKIPFELRGMILKYCLKIVKGKSPALLVALRGDKELYEQALEGYYETNYLTLPKNNQIEFIYGLSTKALSRVRMLRINHVISAEEVELLREKAPIRTVLIRKGSSILKLIAIRRLVQGLGTLTSVIMEVEPAWRRLLVLEKCRLRFGIEGEAVSGEIDGLSNLWCWHAEKEDVLQWNLRREK</sequence>
<proteinExistence type="predicted"/>
<dbReference type="EMBL" id="JAFJYH010000190">
    <property type="protein sequence ID" value="KAG4416334.1"/>
    <property type="molecule type" value="Genomic_DNA"/>
</dbReference>
<dbReference type="Pfam" id="PF00805">
    <property type="entry name" value="Pentapeptide"/>
    <property type="match status" value="1"/>
</dbReference>
<keyword evidence="2" id="KW-1185">Reference proteome</keyword>
<comment type="caution">
    <text evidence="1">The sequence shown here is derived from an EMBL/GenBank/DDBJ whole genome shotgun (WGS) entry which is preliminary data.</text>
</comment>